<sequence length="335" mass="36012">MAWVLRDRQLASSVAVPVAVVGAKDPSERQIVTSDVRSPIVVAGATGDLGCRIAFALQDQGAAVVALVRQGAGKDRIAALQRRNITIHYVEMEDANSLREAVGNAACVVSALNGLDDVMLGQQGKLLHAAVSAGVPRFIPSDFSLDYTKTRPGDNRNLDLRRRFRDQLDAAPIAATSVLCGGFLELLEGSARLVVPGRRVMHFGDANQQLDFTAKDDVASYTAAAALDSTAPRDLRIAGNSISPNDIAQLLTQLTGQRYRTLRPGGLGTMSAIISAVRALTPASDDPFPPWQGMQYLRDMMSGRGKLVPLDNDRYGARAWQTARQTLANTYVRES</sequence>
<accession>A0AB73H205</accession>
<name>A0AB73H205_9XANT</name>
<dbReference type="InterPro" id="IPR008030">
    <property type="entry name" value="NmrA-like"/>
</dbReference>
<dbReference type="PANTHER" id="PTHR47706:SF1">
    <property type="entry name" value="CIPA-LIKE, PUTATIVE (AFU_ORTHOLOGUE AFUA_1G12460)-RELATED"/>
    <property type="match status" value="1"/>
</dbReference>
<dbReference type="SUPFAM" id="SSF51735">
    <property type="entry name" value="NAD(P)-binding Rossmann-fold domains"/>
    <property type="match status" value="1"/>
</dbReference>
<dbReference type="AlphaFoldDB" id="A0AB73H205"/>
<evidence type="ECO:0000313" key="4">
    <source>
        <dbReference type="EMBL" id="MBB5672181.1"/>
    </source>
</evidence>
<dbReference type="EMBL" id="JACIIQ010000020">
    <property type="protein sequence ID" value="MBB5672181.1"/>
    <property type="molecule type" value="Genomic_DNA"/>
</dbReference>
<comment type="caution">
    <text evidence="4">The sequence shown here is derived from an EMBL/GenBank/DDBJ whole genome shotgun (WGS) entry which is preliminary data.</text>
</comment>
<protein>
    <submittedName>
        <fullName evidence="4">Uncharacterized protein YbjT (DUF2867 family)</fullName>
    </submittedName>
</protein>
<feature type="domain" description="NmrA-like" evidence="3">
    <location>
        <begin position="39"/>
        <end position="259"/>
    </location>
</feature>
<evidence type="ECO:0000256" key="2">
    <source>
        <dbReference type="ARBA" id="ARBA00023002"/>
    </source>
</evidence>
<dbReference type="GO" id="GO:0016491">
    <property type="term" value="F:oxidoreductase activity"/>
    <property type="evidence" value="ECO:0007669"/>
    <property type="project" value="UniProtKB-KW"/>
</dbReference>
<dbReference type="Gene3D" id="3.40.50.720">
    <property type="entry name" value="NAD(P)-binding Rossmann-like Domain"/>
    <property type="match status" value="1"/>
</dbReference>
<keyword evidence="2" id="KW-0560">Oxidoreductase</keyword>
<evidence type="ECO:0000259" key="3">
    <source>
        <dbReference type="Pfam" id="PF05368"/>
    </source>
</evidence>
<dbReference type="Pfam" id="PF05368">
    <property type="entry name" value="NmrA"/>
    <property type="match status" value="1"/>
</dbReference>
<dbReference type="PANTHER" id="PTHR47706">
    <property type="entry name" value="NMRA-LIKE FAMILY PROTEIN"/>
    <property type="match status" value="1"/>
</dbReference>
<organism evidence="4">
    <name type="scientific">Xanthomonas arboricola</name>
    <dbReference type="NCBI Taxonomy" id="56448"/>
    <lineage>
        <taxon>Bacteria</taxon>
        <taxon>Pseudomonadati</taxon>
        <taxon>Pseudomonadota</taxon>
        <taxon>Gammaproteobacteria</taxon>
        <taxon>Lysobacterales</taxon>
        <taxon>Lysobacteraceae</taxon>
        <taxon>Xanthomonas</taxon>
    </lineage>
</organism>
<dbReference type="InterPro" id="IPR036291">
    <property type="entry name" value="NAD(P)-bd_dom_sf"/>
</dbReference>
<reference evidence="4" key="1">
    <citation type="submission" date="2020-08" db="EMBL/GenBank/DDBJ databases">
        <title>Studying the diversity of plant-associated saprophytic bacteria and their role in host health and plant-pathogen interactions.</title>
        <authorList>
            <person name="Potnis N."/>
        </authorList>
    </citation>
    <scope>NUCLEOTIDE SEQUENCE</scope>
    <source>
        <strain evidence="4">F21</strain>
    </source>
</reference>
<evidence type="ECO:0000256" key="1">
    <source>
        <dbReference type="ARBA" id="ARBA00022857"/>
    </source>
</evidence>
<gene>
    <name evidence="4" type="ORF">FHR65_003777</name>
</gene>
<dbReference type="InterPro" id="IPR051609">
    <property type="entry name" value="NmrA/Isoflavone_reductase-like"/>
</dbReference>
<dbReference type="Proteomes" id="UP000528595">
    <property type="component" value="Unassembled WGS sequence"/>
</dbReference>
<proteinExistence type="predicted"/>
<keyword evidence="1" id="KW-0521">NADP</keyword>